<proteinExistence type="predicted"/>
<dbReference type="EMBL" id="JFKB01000003">
    <property type="protein sequence ID" value="OSQ49009.1"/>
    <property type="molecule type" value="Genomic_DNA"/>
</dbReference>
<organism evidence="1 2">
    <name type="scientific">Thalassospira alkalitolerans</name>
    <dbReference type="NCBI Taxonomy" id="1293890"/>
    <lineage>
        <taxon>Bacteria</taxon>
        <taxon>Pseudomonadati</taxon>
        <taxon>Pseudomonadota</taxon>
        <taxon>Alphaproteobacteria</taxon>
        <taxon>Rhodospirillales</taxon>
        <taxon>Thalassospiraceae</taxon>
        <taxon>Thalassospira</taxon>
    </lineage>
</organism>
<sequence length="145" mass="17270">MEKIENVRNIASNFKFRKGDYLDAERQLFQFAKCYAELKPEEADILRSEFDAKDRLGWFRIASTLFSKEFPDADFSRKDRLCMIFFSMYSFDNLDFGYDGLMDTIYISHQMKCNLCLARKHWDQFSRLTGSNAARRNIESKIFFN</sequence>
<reference evidence="1 2" key="1">
    <citation type="submission" date="2014-03" db="EMBL/GenBank/DDBJ databases">
        <title>The draft genome sequence of Thalassospira alkalitolerans JCM 18968.</title>
        <authorList>
            <person name="Lai Q."/>
            <person name="Shao Z."/>
        </authorList>
    </citation>
    <scope>NUCLEOTIDE SEQUENCE [LARGE SCALE GENOMIC DNA]</scope>
    <source>
        <strain evidence="1 2">JCM 18968</strain>
    </source>
</reference>
<protein>
    <submittedName>
        <fullName evidence="1">Uncharacterized protein</fullName>
    </submittedName>
</protein>
<comment type="caution">
    <text evidence="1">The sequence shown here is derived from an EMBL/GenBank/DDBJ whole genome shotgun (WGS) entry which is preliminary data.</text>
</comment>
<name>A0A1Y2LDP3_9PROT</name>
<dbReference type="RefSeq" id="WP_085616600.1">
    <property type="nucleotide sequence ID" value="NZ_JFKB01000003.1"/>
</dbReference>
<evidence type="ECO:0000313" key="2">
    <source>
        <dbReference type="Proteomes" id="UP000193396"/>
    </source>
</evidence>
<gene>
    <name evidence="1" type="ORF">TALK_05140</name>
</gene>
<keyword evidence="2" id="KW-1185">Reference proteome</keyword>
<dbReference type="AlphaFoldDB" id="A0A1Y2LDP3"/>
<evidence type="ECO:0000313" key="1">
    <source>
        <dbReference type="EMBL" id="OSQ49009.1"/>
    </source>
</evidence>
<dbReference type="Proteomes" id="UP000193396">
    <property type="component" value="Unassembled WGS sequence"/>
</dbReference>
<accession>A0A1Y2LDP3</accession>